<dbReference type="HOGENOM" id="CLU_3215482_0_0_6"/>
<gene>
    <name evidence="1" type="ordered locus">EcE24377A_3711</name>
</gene>
<dbReference type="AlphaFoldDB" id="A7ZSC1"/>
<evidence type="ECO:0000313" key="1">
    <source>
        <dbReference type="EMBL" id="ABV18144.1"/>
    </source>
</evidence>
<reference evidence="2" key="1">
    <citation type="journal article" date="2008" name="J. Bacteriol.">
        <title>The pangenome structure of Escherichia coli: comparative genomic analysis of E. coli commensal and pathogenic isolates.</title>
        <authorList>
            <person name="Rasko D.A."/>
            <person name="Rosovitz M.J."/>
            <person name="Myers G.S."/>
            <person name="Mongodin E.F."/>
            <person name="Fricke W.F."/>
            <person name="Gajer P."/>
            <person name="Crabtree J."/>
            <person name="Sebaihia M."/>
            <person name="Thomson N.R."/>
            <person name="Chaudhuri R."/>
            <person name="Henderson I.R."/>
            <person name="Sperandio V."/>
            <person name="Ravel J."/>
        </authorList>
    </citation>
    <scope>NUCLEOTIDE SEQUENCE [LARGE SCALE GENOMIC DNA]</scope>
    <source>
        <strain evidence="2">E24377A / ETEC</strain>
    </source>
</reference>
<dbReference type="Proteomes" id="UP000001122">
    <property type="component" value="Chromosome"/>
</dbReference>
<organism evidence="1 2">
    <name type="scientific">Escherichia coli O139:H28 (strain E24377A / ETEC)</name>
    <dbReference type="NCBI Taxonomy" id="331111"/>
    <lineage>
        <taxon>Bacteria</taxon>
        <taxon>Pseudomonadati</taxon>
        <taxon>Pseudomonadota</taxon>
        <taxon>Gammaproteobacteria</taxon>
        <taxon>Enterobacterales</taxon>
        <taxon>Enterobacteriaceae</taxon>
        <taxon>Escherichia</taxon>
    </lineage>
</organism>
<dbReference type="KEGG" id="ecw:EcE24377A_3711"/>
<dbReference type="EMBL" id="CP000800">
    <property type="protein sequence ID" value="ABV18144.1"/>
    <property type="molecule type" value="Genomic_DNA"/>
</dbReference>
<keyword evidence="2" id="KW-1185">Reference proteome</keyword>
<sequence>MPQSRYFIKPLKDKTGHQGLFLYYFTTRNAGRPPRGGCGGSSSG</sequence>
<name>A7ZSC1_ECO24</name>
<proteinExistence type="predicted"/>
<evidence type="ECO:0000313" key="2">
    <source>
        <dbReference type="Proteomes" id="UP000001122"/>
    </source>
</evidence>
<protein>
    <submittedName>
        <fullName evidence="1">Uncharacterized protein</fullName>
    </submittedName>
</protein>
<accession>A7ZSC1</accession>